<evidence type="ECO:0000256" key="2">
    <source>
        <dbReference type="ARBA" id="ARBA00022980"/>
    </source>
</evidence>
<proteinExistence type="inferred from homology"/>
<dbReference type="Proteomes" id="UP000178577">
    <property type="component" value="Unassembled WGS sequence"/>
</dbReference>
<gene>
    <name evidence="4" type="primary">rplM</name>
    <name evidence="5" type="ORF">A2693_01930</name>
</gene>
<evidence type="ECO:0000313" key="6">
    <source>
        <dbReference type="Proteomes" id="UP000178577"/>
    </source>
</evidence>
<dbReference type="HAMAP" id="MF_01366">
    <property type="entry name" value="Ribosomal_uL13"/>
    <property type="match status" value="1"/>
</dbReference>
<dbReference type="PANTHER" id="PTHR11545:SF2">
    <property type="entry name" value="LARGE RIBOSOMAL SUBUNIT PROTEIN UL13M"/>
    <property type="match status" value="1"/>
</dbReference>
<dbReference type="AlphaFoldDB" id="A0A1F5GCN8"/>
<dbReference type="GO" id="GO:0003735">
    <property type="term" value="F:structural constituent of ribosome"/>
    <property type="evidence" value="ECO:0007669"/>
    <property type="project" value="InterPro"/>
</dbReference>
<evidence type="ECO:0000256" key="3">
    <source>
        <dbReference type="ARBA" id="ARBA00023274"/>
    </source>
</evidence>
<dbReference type="GO" id="GO:0006412">
    <property type="term" value="P:translation"/>
    <property type="evidence" value="ECO:0007669"/>
    <property type="project" value="UniProtKB-UniRule"/>
</dbReference>
<comment type="subunit">
    <text evidence="4">Part of the 50S ribosomal subunit.</text>
</comment>
<keyword evidence="3 4" id="KW-0687">Ribonucleoprotein</keyword>
<sequence length="152" mass="17383">MKNDQINRNWHLIDAKRKVLGRLASEAAYLLMGKNKSSYVPYLDSGDYVVVINAKDVVLSGKKEFHKKYYHHSHFPGGLKIKTAAQIREENPQKLIRNAITGMMPKTKLGKMMLKKLFVYSDNNYPYASKFIATVSTTPQQLKHTSLKVARK</sequence>
<evidence type="ECO:0000256" key="1">
    <source>
        <dbReference type="ARBA" id="ARBA00006227"/>
    </source>
</evidence>
<dbReference type="GO" id="GO:0003729">
    <property type="term" value="F:mRNA binding"/>
    <property type="evidence" value="ECO:0007669"/>
    <property type="project" value="TreeGrafter"/>
</dbReference>
<reference evidence="5 6" key="1">
    <citation type="journal article" date="2016" name="Nat. Commun.">
        <title>Thousands of microbial genomes shed light on interconnected biogeochemical processes in an aquifer system.</title>
        <authorList>
            <person name="Anantharaman K."/>
            <person name="Brown C.T."/>
            <person name="Hug L.A."/>
            <person name="Sharon I."/>
            <person name="Castelle C.J."/>
            <person name="Probst A.J."/>
            <person name="Thomas B.C."/>
            <person name="Singh A."/>
            <person name="Wilkins M.J."/>
            <person name="Karaoz U."/>
            <person name="Brodie E.L."/>
            <person name="Williams K.H."/>
            <person name="Hubbard S.S."/>
            <person name="Banfield J.F."/>
        </authorList>
    </citation>
    <scope>NUCLEOTIDE SEQUENCE [LARGE SCALE GENOMIC DNA]</scope>
</reference>
<dbReference type="CDD" id="cd00392">
    <property type="entry name" value="Ribosomal_L13"/>
    <property type="match status" value="1"/>
</dbReference>
<comment type="function">
    <text evidence="4">This protein is one of the early assembly proteins of the 50S ribosomal subunit, although it is not seen to bind rRNA by itself. It is important during the early stages of 50S assembly.</text>
</comment>
<dbReference type="PIRSF" id="PIRSF002181">
    <property type="entry name" value="Ribosomal_L13"/>
    <property type="match status" value="1"/>
</dbReference>
<dbReference type="PANTHER" id="PTHR11545">
    <property type="entry name" value="RIBOSOMAL PROTEIN L13"/>
    <property type="match status" value="1"/>
</dbReference>
<dbReference type="InterPro" id="IPR005822">
    <property type="entry name" value="Ribosomal_uL13"/>
</dbReference>
<accession>A0A1F5GCN8</accession>
<name>A0A1F5GCN8_9BACT</name>
<keyword evidence="2 4" id="KW-0689">Ribosomal protein</keyword>
<dbReference type="GO" id="GO:0017148">
    <property type="term" value="P:negative regulation of translation"/>
    <property type="evidence" value="ECO:0007669"/>
    <property type="project" value="TreeGrafter"/>
</dbReference>
<dbReference type="InterPro" id="IPR036899">
    <property type="entry name" value="Ribosomal_uL13_sf"/>
</dbReference>
<dbReference type="SUPFAM" id="SSF52161">
    <property type="entry name" value="Ribosomal protein L13"/>
    <property type="match status" value="1"/>
</dbReference>
<dbReference type="Pfam" id="PF00572">
    <property type="entry name" value="Ribosomal_L13"/>
    <property type="match status" value="1"/>
</dbReference>
<dbReference type="NCBIfam" id="TIGR01066">
    <property type="entry name" value="rplM_bact"/>
    <property type="match status" value="1"/>
</dbReference>
<dbReference type="InterPro" id="IPR005823">
    <property type="entry name" value="Ribosomal_uL13_bac-type"/>
</dbReference>
<comment type="similarity">
    <text evidence="1 4">Belongs to the universal ribosomal protein uL13 family.</text>
</comment>
<evidence type="ECO:0000313" key="5">
    <source>
        <dbReference type="EMBL" id="OGD89620.1"/>
    </source>
</evidence>
<dbReference type="EMBL" id="MFAY01000003">
    <property type="protein sequence ID" value="OGD89620.1"/>
    <property type="molecule type" value="Genomic_DNA"/>
</dbReference>
<comment type="caution">
    <text evidence="5">The sequence shown here is derived from an EMBL/GenBank/DDBJ whole genome shotgun (WGS) entry which is preliminary data.</text>
</comment>
<dbReference type="Gene3D" id="3.90.1180.10">
    <property type="entry name" value="Ribosomal protein L13"/>
    <property type="match status" value="1"/>
</dbReference>
<organism evidence="5 6">
    <name type="scientific">Candidatus Curtissbacteria bacterium RIFCSPHIGHO2_01_FULL_40_12</name>
    <dbReference type="NCBI Taxonomy" id="1797710"/>
    <lineage>
        <taxon>Bacteria</taxon>
        <taxon>Candidatus Curtissiibacteriota</taxon>
    </lineage>
</organism>
<protein>
    <recommendedName>
        <fullName evidence="4">Large ribosomal subunit protein uL13</fullName>
    </recommendedName>
</protein>
<evidence type="ECO:0000256" key="4">
    <source>
        <dbReference type="HAMAP-Rule" id="MF_01366"/>
    </source>
</evidence>
<dbReference type="GO" id="GO:0022625">
    <property type="term" value="C:cytosolic large ribosomal subunit"/>
    <property type="evidence" value="ECO:0007669"/>
    <property type="project" value="TreeGrafter"/>
</dbReference>